<comment type="caution">
    <text evidence="2">The sequence shown here is derived from an EMBL/GenBank/DDBJ whole genome shotgun (WGS) entry which is preliminary data.</text>
</comment>
<dbReference type="EMBL" id="BAAAVI010000120">
    <property type="protein sequence ID" value="GAA2912827.1"/>
    <property type="molecule type" value="Genomic_DNA"/>
</dbReference>
<proteinExistence type="predicted"/>
<accession>A0ABN3WHD6</accession>
<evidence type="ECO:0000256" key="1">
    <source>
        <dbReference type="SAM" id="MobiDB-lite"/>
    </source>
</evidence>
<evidence type="ECO:0000313" key="3">
    <source>
        <dbReference type="Proteomes" id="UP001500831"/>
    </source>
</evidence>
<sequence length="90" mass="9305">MATAPALATGKVLVATPVRAPSPAPDPEAAGDLRAGETVRGPYGRRRRRATATTIAAAATAANTSRNQREVINRDTPGRVSRIGPCHGAY</sequence>
<gene>
    <name evidence="2" type="ORF">GCM10010517_79380</name>
</gene>
<name>A0ABN3WHD6_9ACTN</name>
<protein>
    <submittedName>
        <fullName evidence="2">Uncharacterized protein</fullName>
    </submittedName>
</protein>
<reference evidence="2 3" key="1">
    <citation type="journal article" date="2019" name="Int. J. Syst. Evol. Microbiol.">
        <title>The Global Catalogue of Microorganisms (GCM) 10K type strain sequencing project: providing services to taxonomists for standard genome sequencing and annotation.</title>
        <authorList>
            <consortium name="The Broad Institute Genomics Platform"/>
            <consortium name="The Broad Institute Genome Sequencing Center for Infectious Disease"/>
            <person name="Wu L."/>
            <person name="Ma J."/>
        </authorList>
    </citation>
    <scope>NUCLEOTIDE SEQUENCE [LARGE SCALE GENOMIC DNA]</scope>
    <source>
        <strain evidence="2 3">JCM 6242</strain>
    </source>
</reference>
<dbReference type="Proteomes" id="UP001500831">
    <property type="component" value="Unassembled WGS sequence"/>
</dbReference>
<evidence type="ECO:0000313" key="2">
    <source>
        <dbReference type="EMBL" id="GAA2912827.1"/>
    </source>
</evidence>
<keyword evidence="3" id="KW-1185">Reference proteome</keyword>
<feature type="region of interest" description="Disordered" evidence="1">
    <location>
        <begin position="17"/>
        <end position="49"/>
    </location>
</feature>
<organism evidence="2 3">
    <name type="scientific">Streptosporangium fragile</name>
    <dbReference type="NCBI Taxonomy" id="46186"/>
    <lineage>
        <taxon>Bacteria</taxon>
        <taxon>Bacillati</taxon>
        <taxon>Actinomycetota</taxon>
        <taxon>Actinomycetes</taxon>
        <taxon>Streptosporangiales</taxon>
        <taxon>Streptosporangiaceae</taxon>
        <taxon>Streptosporangium</taxon>
    </lineage>
</organism>